<comment type="subunit">
    <text evidence="13">Monomer. Interacts with ssb (via C-terminus); this interaction stimulates the exonuclease activity by recruiting the enzyme to its substrate.</text>
</comment>
<dbReference type="RefSeq" id="WP_039327669.1">
    <property type="nucleotide sequence ID" value="NZ_CP007496.1"/>
</dbReference>
<dbReference type="Pfam" id="PF26016">
    <property type="entry name" value="ExoI_C"/>
    <property type="match status" value="1"/>
</dbReference>
<evidence type="ECO:0000256" key="2">
    <source>
        <dbReference type="ARBA" id="ARBA00012108"/>
    </source>
</evidence>
<keyword evidence="9 15" id="KW-0460">Magnesium</keyword>
<name>A0A6S4GTX8_9BACT</name>
<dbReference type="InterPro" id="IPR013520">
    <property type="entry name" value="Ribonucl_H"/>
</dbReference>
<dbReference type="Gene3D" id="3.30.1520.20">
    <property type="entry name" value="Exonuclease ExoI, domain 2"/>
    <property type="match status" value="1"/>
</dbReference>
<dbReference type="SMART" id="SM00479">
    <property type="entry name" value="EXOIII"/>
    <property type="match status" value="1"/>
</dbReference>
<evidence type="ECO:0000259" key="17">
    <source>
        <dbReference type="PROSITE" id="PS51785"/>
    </source>
</evidence>
<dbReference type="Pfam" id="PF00929">
    <property type="entry name" value="RNase_T"/>
    <property type="match status" value="1"/>
</dbReference>
<dbReference type="GO" id="GO:0006281">
    <property type="term" value="P:DNA repair"/>
    <property type="evidence" value="ECO:0007669"/>
    <property type="project" value="UniProtKB-KW"/>
</dbReference>
<evidence type="ECO:0000256" key="11">
    <source>
        <dbReference type="ARBA" id="ARBA00023204"/>
    </source>
</evidence>
<keyword evidence="10" id="KW-0238">DNA-binding</keyword>
<evidence type="ECO:0000256" key="6">
    <source>
        <dbReference type="ARBA" id="ARBA00022763"/>
    </source>
</evidence>
<evidence type="ECO:0000313" key="19">
    <source>
        <dbReference type="Proteomes" id="UP000030902"/>
    </source>
</evidence>
<evidence type="ECO:0000256" key="10">
    <source>
        <dbReference type="ARBA" id="ARBA00023125"/>
    </source>
</evidence>
<evidence type="ECO:0000256" key="14">
    <source>
        <dbReference type="PIRSR" id="PIRSR000977-1"/>
    </source>
</evidence>
<evidence type="ECO:0000256" key="13">
    <source>
        <dbReference type="ARBA" id="ARBA00046792"/>
    </source>
</evidence>
<dbReference type="SUPFAM" id="SSF53098">
    <property type="entry name" value="Ribonuclease H-like"/>
    <property type="match status" value="1"/>
</dbReference>
<dbReference type="KEGG" id="sox:TM7x_02770"/>
<dbReference type="InterPro" id="IPR034747">
    <property type="entry name" value="EXOI_SH3"/>
</dbReference>
<dbReference type="PROSITE" id="PS51785">
    <property type="entry name" value="EXOI_C"/>
    <property type="match status" value="1"/>
</dbReference>
<evidence type="ECO:0000256" key="8">
    <source>
        <dbReference type="ARBA" id="ARBA00022839"/>
    </source>
</evidence>
<dbReference type="EC" id="3.1.11.1" evidence="2"/>
<dbReference type="PROSITE" id="PS51784">
    <property type="entry name" value="EXOI_SH3"/>
    <property type="match status" value="1"/>
</dbReference>
<keyword evidence="4" id="KW-0540">Nuclease</keyword>
<keyword evidence="8 18" id="KW-0269">Exonuclease</keyword>
<dbReference type="PIRSF" id="PIRSF000977">
    <property type="entry name" value="Exodeoxyribonuclease_I"/>
    <property type="match status" value="1"/>
</dbReference>
<accession>A0A6S4GTX8</accession>
<feature type="binding site" evidence="15">
    <location>
        <position position="9"/>
    </location>
    <ligand>
        <name>Mg(2+)</name>
        <dbReference type="ChEBI" id="CHEBI:18420"/>
        <label>1</label>
    </ligand>
</feature>
<evidence type="ECO:0000256" key="9">
    <source>
        <dbReference type="ARBA" id="ARBA00022842"/>
    </source>
</evidence>
<dbReference type="InterPro" id="IPR013620">
    <property type="entry name" value="Exonuc_1_SH3"/>
</dbReference>
<feature type="binding site" evidence="15">
    <location>
        <position position="180"/>
    </location>
    <ligand>
        <name>Mg(2+)</name>
        <dbReference type="ChEBI" id="CHEBI:18420"/>
        <label>2</label>
    </ligand>
</feature>
<evidence type="ECO:0000256" key="15">
    <source>
        <dbReference type="PIRSR" id="PIRSR000977-2"/>
    </source>
</evidence>
<dbReference type="GO" id="GO:0008310">
    <property type="term" value="F:single-stranded DNA 3'-5' DNA exonuclease activity"/>
    <property type="evidence" value="ECO:0007669"/>
    <property type="project" value="UniProtKB-EC"/>
</dbReference>
<dbReference type="CDD" id="cd06138">
    <property type="entry name" value="ExoI_N"/>
    <property type="match status" value="1"/>
</dbReference>
<feature type="domain" description="ExoI C-terminal" evidence="17">
    <location>
        <begin position="354"/>
        <end position="467"/>
    </location>
</feature>
<evidence type="ECO:0000256" key="12">
    <source>
        <dbReference type="ARBA" id="ARBA00031220"/>
    </source>
</evidence>
<dbReference type="GO" id="GO:0046872">
    <property type="term" value="F:metal ion binding"/>
    <property type="evidence" value="ECO:0007669"/>
    <property type="project" value="UniProtKB-KW"/>
</dbReference>
<dbReference type="Gene3D" id="1.20.1280.70">
    <property type="entry name" value="Exonuclease ExoI, domain 3"/>
    <property type="match status" value="1"/>
</dbReference>
<evidence type="ECO:0000256" key="4">
    <source>
        <dbReference type="ARBA" id="ARBA00022722"/>
    </source>
</evidence>
<keyword evidence="6" id="KW-0227">DNA damage</keyword>
<evidence type="ECO:0000256" key="1">
    <source>
        <dbReference type="ARBA" id="ARBA00000563"/>
    </source>
</evidence>
<evidence type="ECO:0000313" key="18">
    <source>
        <dbReference type="EMBL" id="AJA06571.1"/>
    </source>
</evidence>
<dbReference type="Proteomes" id="UP000030902">
    <property type="component" value="Chromosome"/>
</dbReference>
<sequence length="472" mass="54578">MAQTFFFYDLETSGLNPRQDRIMQFAGQRTDMNLEPIGEPYNLLVTLNDDTLPSPDALMVTGITPQKTVEEGYSEAQFARMLSEEIFTPDTIAVGFNNIRFDDEFIRHLLWRNFHDPYEWSWKDGRSRWDLLDAVRLTRALRPEGIKWPLDDKGEPSNRLELITSANGIAHENAHDALADVTALIAVTKLIKQKQPQLYDYLLKMRDKKVVQQLVNVDDKKPFVYASGRYDKEFAKTTVAFPMTTSRNGGVVVYDLRYDPTPFVELSTEELSKKIFASWEERQAEDFVKLPVKELQYNRCPAVAPLGVLEQGDGWQKISLDLKTVQKHQNILLNHPDFAEKLRTIFENKPAFKKLPDPEAQLYDGFLNDRDRIRVEAVRNADERELADFHPEFQDERLAPLLLHYKARNFPRSLSEDDLAQWEIWRAQYLQAQLPGFMASLQRLAPTAADKQQFILQELQLWAESVLPVVDS</sequence>
<keyword evidence="11" id="KW-0234">DNA repair</keyword>
<dbReference type="Gene3D" id="3.30.420.10">
    <property type="entry name" value="Ribonuclease H-like superfamily/Ribonuclease H"/>
    <property type="match status" value="1"/>
</dbReference>
<keyword evidence="19" id="KW-1185">Reference proteome</keyword>
<dbReference type="EMBL" id="CP007496">
    <property type="protein sequence ID" value="AJA06571.1"/>
    <property type="molecule type" value="Genomic_DNA"/>
</dbReference>
<feature type="binding site" evidence="14">
    <location>
        <position position="159"/>
    </location>
    <ligand>
        <name>substrate</name>
    </ligand>
</feature>
<dbReference type="InterPro" id="IPR012337">
    <property type="entry name" value="RNaseH-like_sf"/>
</dbReference>
<reference evidence="18 19" key="1">
    <citation type="journal article" date="2015" name="Proc. Natl. Acad. Sci. U.S.A.">
        <title>Cultivation of a human-associated TM7 phylotype reveals a reduced genome and epibiotic parasitic lifestyle.</title>
        <authorList>
            <person name="He X."/>
            <person name="McLean J.S."/>
            <person name="Edlund A."/>
            <person name="Yooseph S."/>
            <person name="Hall A.P."/>
            <person name="Liu S.Y."/>
            <person name="Dorrestein P.C."/>
            <person name="Esquenazi E."/>
            <person name="Hunter R.C."/>
            <person name="Cheng G."/>
            <person name="Nelson K.E."/>
            <person name="Lux R."/>
            <person name="Shi W."/>
        </authorList>
    </citation>
    <scope>NUCLEOTIDE SEQUENCE [LARGE SCALE GENOMIC DNA]</scope>
    <source>
        <strain evidence="18 19">TM7x</strain>
    </source>
</reference>
<feature type="domain" description="ExoI SH3-like" evidence="16">
    <location>
        <begin position="196"/>
        <end position="350"/>
    </location>
</feature>
<comment type="catalytic activity">
    <reaction evidence="1">
        <text>Exonucleolytic cleavage in the 3'- to 5'-direction to yield nucleoside 5'-phosphates.</text>
        <dbReference type="EC" id="3.1.11.1"/>
    </reaction>
</comment>
<dbReference type="InterPro" id="IPR023607">
    <property type="entry name" value="Exodeoxyribonuclease_I"/>
</dbReference>
<dbReference type="Pfam" id="PF08411">
    <property type="entry name" value="ExoI_SH3"/>
    <property type="match status" value="1"/>
</dbReference>
<evidence type="ECO:0000259" key="16">
    <source>
        <dbReference type="PROSITE" id="PS51784"/>
    </source>
</evidence>
<keyword evidence="5 15" id="KW-0479">Metal-binding</keyword>
<dbReference type="FunFam" id="3.30.420.10:FF:000033">
    <property type="entry name" value="Exodeoxyribonuclease I"/>
    <property type="match status" value="1"/>
</dbReference>
<proteinExistence type="predicted"/>
<evidence type="ECO:0000256" key="5">
    <source>
        <dbReference type="ARBA" id="ARBA00022723"/>
    </source>
</evidence>
<protein>
    <recommendedName>
        <fullName evidence="3">Exodeoxyribonuclease I</fullName>
        <ecNumber evidence="2">3.1.11.1</ecNumber>
    </recommendedName>
    <alternativeName>
        <fullName evidence="12">DNA deoxyribophosphodiesterase</fullName>
    </alternativeName>
</protein>
<keyword evidence="7" id="KW-0378">Hydrolase</keyword>
<gene>
    <name evidence="18" type="ORF">TM7x_02770</name>
</gene>
<dbReference type="InterPro" id="IPR038649">
    <property type="entry name" value="EXOI_SH3_sf"/>
</dbReference>
<dbReference type="InterPro" id="IPR036397">
    <property type="entry name" value="RNaseH_sf"/>
</dbReference>
<dbReference type="NCBIfam" id="NF008746">
    <property type="entry name" value="PRK11779.1"/>
    <property type="match status" value="1"/>
</dbReference>
<dbReference type="InterPro" id="IPR058561">
    <property type="entry name" value="Exonuc_1_C"/>
</dbReference>
<organism evidence="18 19">
    <name type="scientific">Candidatus Nanosynbacter lyticus</name>
    <dbReference type="NCBI Taxonomy" id="2093824"/>
    <lineage>
        <taxon>Bacteria</taxon>
        <taxon>Candidatus Saccharimonadota</taxon>
        <taxon>Candidatus Saccharimonadia</taxon>
        <taxon>Candidatus Nanosynbacterales</taxon>
        <taxon>Candidatus Nanosynbacteraceae</taxon>
        <taxon>Candidatus Nanosynbacter</taxon>
    </lineage>
</organism>
<feature type="binding site" evidence="14">
    <location>
        <position position="11"/>
    </location>
    <ligand>
        <name>substrate</name>
    </ligand>
</feature>
<feature type="binding site" evidence="15">
    <location>
        <position position="11"/>
    </location>
    <ligand>
        <name>Mg(2+)</name>
        <dbReference type="ChEBI" id="CHEBI:18420"/>
        <label>2</label>
    </ligand>
</feature>
<evidence type="ECO:0000256" key="7">
    <source>
        <dbReference type="ARBA" id="ARBA00022801"/>
    </source>
</evidence>
<evidence type="ECO:0000256" key="3">
    <source>
        <dbReference type="ARBA" id="ARBA00019900"/>
    </source>
</evidence>
<dbReference type="GO" id="GO:0003677">
    <property type="term" value="F:DNA binding"/>
    <property type="evidence" value="ECO:0007669"/>
    <property type="project" value="UniProtKB-KW"/>
</dbReference>
<comment type="cofactor">
    <cofactor evidence="15">
        <name>Mg(2+)</name>
        <dbReference type="ChEBI" id="CHEBI:18420"/>
    </cofactor>
    <text evidence="15">Binds 2 Mg(2+) ions per monomer.</text>
</comment>
<dbReference type="AlphaFoldDB" id="A0A6S4GTX8"/>